<keyword evidence="3" id="KW-1185">Reference proteome</keyword>
<reference evidence="3" key="1">
    <citation type="submission" date="2023-07" db="EMBL/GenBank/DDBJ databases">
        <title>Characterization of two Paracoccaceae strains isolated from Phycosphere and proposal of Xinfangfangia lacusdiani sp. nov.</title>
        <authorList>
            <person name="Deng Y."/>
            <person name="Zhang Y.Q."/>
        </authorList>
    </citation>
    <scope>NUCLEOTIDE SEQUENCE [LARGE SCALE GENOMIC DNA]</scope>
    <source>
        <strain evidence="3">CPCC 101403</strain>
    </source>
</reference>
<protein>
    <recommendedName>
        <fullName evidence="4">Lipoprotein</fullName>
    </recommendedName>
</protein>
<accession>A0ABU3EDV7</accession>
<dbReference type="Proteomes" id="UP001251085">
    <property type="component" value="Unassembled WGS sequence"/>
</dbReference>
<dbReference type="EMBL" id="JAVRQI010000007">
    <property type="protein sequence ID" value="MDT1062419.1"/>
    <property type="molecule type" value="Genomic_DNA"/>
</dbReference>
<gene>
    <name evidence="2" type="ORF">RM190_11140</name>
</gene>
<evidence type="ECO:0000313" key="3">
    <source>
        <dbReference type="Proteomes" id="UP001251085"/>
    </source>
</evidence>
<feature type="signal peptide" evidence="1">
    <location>
        <begin position="1"/>
        <end position="17"/>
    </location>
</feature>
<evidence type="ECO:0000313" key="2">
    <source>
        <dbReference type="EMBL" id="MDT1062419.1"/>
    </source>
</evidence>
<sequence>MNKIALLFILLATSACSSGGSVQGKSLSELRAACGQGNSAACRTVKQHDQLL</sequence>
<dbReference type="PROSITE" id="PS51257">
    <property type="entry name" value="PROKAR_LIPOPROTEIN"/>
    <property type="match status" value="1"/>
</dbReference>
<dbReference type="RefSeq" id="WP_311759516.1">
    <property type="nucleotide sequence ID" value="NZ_JAVRQI010000007.1"/>
</dbReference>
<proteinExistence type="predicted"/>
<name>A0ABU3EDV7_9RHOB</name>
<evidence type="ECO:0000256" key="1">
    <source>
        <dbReference type="SAM" id="SignalP"/>
    </source>
</evidence>
<comment type="caution">
    <text evidence="2">The sequence shown here is derived from an EMBL/GenBank/DDBJ whole genome shotgun (WGS) entry which is preliminary data.</text>
</comment>
<organism evidence="2 3">
    <name type="scientific">Paracoccus broussonetiae</name>
    <dbReference type="NCBI Taxonomy" id="3075834"/>
    <lineage>
        <taxon>Bacteria</taxon>
        <taxon>Pseudomonadati</taxon>
        <taxon>Pseudomonadota</taxon>
        <taxon>Alphaproteobacteria</taxon>
        <taxon>Rhodobacterales</taxon>
        <taxon>Paracoccaceae</taxon>
        <taxon>Paracoccus</taxon>
    </lineage>
</organism>
<feature type="chain" id="PRO_5045529410" description="Lipoprotein" evidence="1">
    <location>
        <begin position="18"/>
        <end position="52"/>
    </location>
</feature>
<evidence type="ECO:0008006" key="4">
    <source>
        <dbReference type="Google" id="ProtNLM"/>
    </source>
</evidence>
<keyword evidence="1" id="KW-0732">Signal</keyword>